<proteinExistence type="predicted"/>
<feature type="domain" description="C2H2-type" evidence="3">
    <location>
        <begin position="54"/>
        <end position="82"/>
    </location>
</feature>
<evidence type="ECO:0000256" key="2">
    <source>
        <dbReference type="SAM" id="MobiDB-lite"/>
    </source>
</evidence>
<accession>A0A3B5AUU7</accession>
<dbReference type="InterPro" id="IPR013087">
    <property type="entry name" value="Znf_C2H2_type"/>
</dbReference>
<feature type="domain" description="C2H2-type" evidence="3">
    <location>
        <begin position="114"/>
        <end position="142"/>
    </location>
</feature>
<evidence type="ECO:0000313" key="4">
    <source>
        <dbReference type="Ensembl" id="ENSSPAP00000017292.1"/>
    </source>
</evidence>
<dbReference type="PANTHER" id="PTHR21020">
    <property type="entry name" value="ZINC FINGER PROTEIN 800"/>
    <property type="match status" value="1"/>
</dbReference>
<dbReference type="GeneTree" id="ENSGT00390000008140"/>
<keyword evidence="1" id="KW-0863">Zinc-finger</keyword>
<name>A0A3B5AUU7_9TELE</name>
<sequence length="214" mass="24390">CLTNSVAMKDLLDAIYPRADRPDYVMRLEPIQTTNKAVFQYITTEEELVEDVTISCCLCGQDFNSRRSIRRHCRKMHQTKLEELRKFTETRTVPTSLLSMVKGRPRTLSTPTGKSCPVCLKTFATKANVRRHFDEVHRGLRRDAITPSIASRPGQPFTLEVTPPRKSNNASPTRAQSSKSTPKIYYNDGLKFGDVFRQNDPSLFNQTNLFCSLL</sequence>
<feature type="region of interest" description="Disordered" evidence="2">
    <location>
        <begin position="144"/>
        <end position="182"/>
    </location>
</feature>
<evidence type="ECO:0000256" key="1">
    <source>
        <dbReference type="PROSITE-ProRule" id="PRU00042"/>
    </source>
</evidence>
<dbReference type="SMART" id="SM00355">
    <property type="entry name" value="ZnF_C2H2"/>
    <property type="match status" value="2"/>
</dbReference>
<keyword evidence="1" id="KW-0862">Zinc</keyword>
<dbReference type="InterPro" id="IPR039149">
    <property type="entry name" value="ZNF800"/>
</dbReference>
<dbReference type="PROSITE" id="PS50157">
    <property type="entry name" value="ZINC_FINGER_C2H2_2"/>
    <property type="match status" value="2"/>
</dbReference>
<evidence type="ECO:0000259" key="3">
    <source>
        <dbReference type="PROSITE" id="PS50157"/>
    </source>
</evidence>
<dbReference type="PROSITE" id="PS00028">
    <property type="entry name" value="ZINC_FINGER_C2H2_1"/>
    <property type="match status" value="2"/>
</dbReference>
<feature type="compositionally biased region" description="Polar residues" evidence="2">
    <location>
        <begin position="165"/>
        <end position="181"/>
    </location>
</feature>
<protein>
    <submittedName>
        <fullName evidence="4">Zinc finger protein 800a</fullName>
    </submittedName>
</protein>
<dbReference type="PANTHER" id="PTHR21020:SF0">
    <property type="entry name" value="ZINC FINGER PROTEIN 800"/>
    <property type="match status" value="1"/>
</dbReference>
<dbReference type="Gene3D" id="3.30.160.60">
    <property type="entry name" value="Classic Zinc Finger"/>
    <property type="match status" value="1"/>
</dbReference>
<dbReference type="GO" id="GO:0008270">
    <property type="term" value="F:zinc ion binding"/>
    <property type="evidence" value="ECO:0007669"/>
    <property type="project" value="UniProtKB-KW"/>
</dbReference>
<keyword evidence="1" id="KW-0479">Metal-binding</keyword>
<organism evidence="4">
    <name type="scientific">Stegastes partitus</name>
    <name type="common">bicolor damselfish</name>
    <dbReference type="NCBI Taxonomy" id="144197"/>
    <lineage>
        <taxon>Eukaryota</taxon>
        <taxon>Metazoa</taxon>
        <taxon>Chordata</taxon>
        <taxon>Craniata</taxon>
        <taxon>Vertebrata</taxon>
        <taxon>Euteleostomi</taxon>
        <taxon>Actinopterygii</taxon>
        <taxon>Neopterygii</taxon>
        <taxon>Teleostei</taxon>
        <taxon>Neoteleostei</taxon>
        <taxon>Acanthomorphata</taxon>
        <taxon>Ovalentaria</taxon>
        <taxon>Pomacentridae</taxon>
        <taxon>Stegastes</taxon>
    </lineage>
</organism>
<dbReference type="AlphaFoldDB" id="A0A3B5AUU7"/>
<dbReference type="Ensembl" id="ENSSPAT00000017559.1">
    <property type="protein sequence ID" value="ENSSPAP00000017292.1"/>
    <property type="gene ID" value="ENSSPAG00000012457.1"/>
</dbReference>
<reference evidence="4" key="1">
    <citation type="submission" date="2023-09" db="UniProtKB">
        <authorList>
            <consortium name="Ensembl"/>
        </authorList>
    </citation>
    <scope>IDENTIFICATION</scope>
</reference>